<feature type="transmembrane region" description="Helical" evidence="1">
    <location>
        <begin position="62"/>
        <end position="78"/>
    </location>
</feature>
<dbReference type="Proteomes" id="UP000606786">
    <property type="component" value="Unassembled WGS sequence"/>
</dbReference>
<evidence type="ECO:0000313" key="3">
    <source>
        <dbReference type="Proteomes" id="UP000606786"/>
    </source>
</evidence>
<keyword evidence="1" id="KW-1133">Transmembrane helix</keyword>
<evidence type="ECO:0000313" key="2">
    <source>
        <dbReference type="EMBL" id="CAD7005270.1"/>
    </source>
</evidence>
<dbReference type="AlphaFoldDB" id="A0A811V2I8"/>
<name>A0A811V2I8_CERCA</name>
<organism evidence="2 3">
    <name type="scientific">Ceratitis capitata</name>
    <name type="common">Mediterranean fruit fly</name>
    <name type="synonym">Tephritis capitata</name>
    <dbReference type="NCBI Taxonomy" id="7213"/>
    <lineage>
        <taxon>Eukaryota</taxon>
        <taxon>Metazoa</taxon>
        <taxon>Ecdysozoa</taxon>
        <taxon>Arthropoda</taxon>
        <taxon>Hexapoda</taxon>
        <taxon>Insecta</taxon>
        <taxon>Pterygota</taxon>
        <taxon>Neoptera</taxon>
        <taxon>Endopterygota</taxon>
        <taxon>Diptera</taxon>
        <taxon>Brachycera</taxon>
        <taxon>Muscomorpha</taxon>
        <taxon>Tephritoidea</taxon>
        <taxon>Tephritidae</taxon>
        <taxon>Ceratitis</taxon>
        <taxon>Ceratitis</taxon>
    </lineage>
</organism>
<feature type="transmembrane region" description="Helical" evidence="1">
    <location>
        <begin position="13"/>
        <end position="31"/>
    </location>
</feature>
<comment type="caution">
    <text evidence="2">The sequence shown here is derived from an EMBL/GenBank/DDBJ whole genome shotgun (WGS) entry which is preliminary data.</text>
</comment>
<evidence type="ECO:0000256" key="1">
    <source>
        <dbReference type="SAM" id="Phobius"/>
    </source>
</evidence>
<keyword evidence="1" id="KW-0472">Membrane</keyword>
<dbReference type="EMBL" id="CAJHJT010000034">
    <property type="protein sequence ID" value="CAD7005270.1"/>
    <property type="molecule type" value="Genomic_DNA"/>
</dbReference>
<proteinExistence type="predicted"/>
<feature type="transmembrane region" description="Helical" evidence="1">
    <location>
        <begin position="38"/>
        <end position="56"/>
    </location>
</feature>
<reference evidence="2" key="1">
    <citation type="submission" date="2020-11" db="EMBL/GenBank/DDBJ databases">
        <authorList>
            <person name="Whitehead M."/>
        </authorList>
    </citation>
    <scope>NUCLEOTIDE SEQUENCE</scope>
    <source>
        <strain evidence="2">EGII</strain>
    </source>
</reference>
<keyword evidence="3" id="KW-1185">Reference proteome</keyword>
<gene>
    <name evidence="2" type="ORF">CCAP1982_LOCUS13627</name>
</gene>
<accession>A0A811V2I8</accession>
<keyword evidence="1" id="KW-0812">Transmembrane</keyword>
<sequence>MDEWMDEQAHYKLTHMQTYLGALEFAGVIWFESVTWPANSYCYLLILIAIIIAYFYDGHFVVAFSLTAAAVLGCFPLREKERKILLQKE</sequence>
<protein>
    <submittedName>
        <fullName evidence="2">(Mediterranean fruit fly) hypothetical protein</fullName>
    </submittedName>
</protein>